<dbReference type="PROSITE" id="PS00058">
    <property type="entry name" value="DNA_MISMATCH_REPAIR_1"/>
    <property type="match status" value="1"/>
</dbReference>
<gene>
    <name evidence="5 8" type="primary">mutL</name>
    <name evidence="8" type="ORF">DK869_01760</name>
</gene>
<dbReference type="InterPro" id="IPR042121">
    <property type="entry name" value="MutL_C_regsub"/>
</dbReference>
<evidence type="ECO:0000256" key="4">
    <source>
        <dbReference type="ARBA" id="ARBA00023204"/>
    </source>
</evidence>
<evidence type="ECO:0000256" key="1">
    <source>
        <dbReference type="ARBA" id="ARBA00006082"/>
    </source>
</evidence>
<keyword evidence="8" id="KW-0540">Nuclease</keyword>
<comment type="function">
    <text evidence="5">This protein is involved in the repair of mismatches in DNA. It is required for dam-dependent methyl-directed DNA mismatch repair. May act as a 'molecular matchmaker', a protein that promotes the formation of a stable complex between two or more DNA-binding proteins in an ATP-dependent manner without itself being part of a final effector complex.</text>
</comment>
<accession>A0A318N2X2</accession>
<dbReference type="GO" id="GO:0032300">
    <property type="term" value="C:mismatch repair complex"/>
    <property type="evidence" value="ECO:0007669"/>
    <property type="project" value="InterPro"/>
</dbReference>
<dbReference type="InterPro" id="IPR014790">
    <property type="entry name" value="MutL_C"/>
</dbReference>
<feature type="domain" description="MutL C-terminal dimerisation" evidence="6">
    <location>
        <begin position="415"/>
        <end position="564"/>
    </location>
</feature>
<dbReference type="InterPro" id="IPR036890">
    <property type="entry name" value="HATPase_C_sf"/>
</dbReference>
<dbReference type="PANTHER" id="PTHR10073:SF12">
    <property type="entry name" value="DNA MISMATCH REPAIR PROTEIN MLH1"/>
    <property type="match status" value="1"/>
</dbReference>
<proteinExistence type="inferred from homology"/>
<dbReference type="SUPFAM" id="SSF55874">
    <property type="entry name" value="ATPase domain of HSP90 chaperone/DNA topoisomerase II/histidine kinase"/>
    <property type="match status" value="1"/>
</dbReference>
<dbReference type="CDD" id="cd16926">
    <property type="entry name" value="HATPase_MutL-MLH-PMS-like"/>
    <property type="match status" value="1"/>
</dbReference>
<dbReference type="FunFam" id="3.30.565.10:FF:000003">
    <property type="entry name" value="DNA mismatch repair endonuclease MutL"/>
    <property type="match status" value="1"/>
</dbReference>
<comment type="caution">
    <text evidence="8">The sequence shown here is derived from an EMBL/GenBank/DDBJ whole genome shotgun (WGS) entry which is preliminary data.</text>
</comment>
<name>A0A318N2X2_9PROT</name>
<dbReference type="InterPro" id="IPR002099">
    <property type="entry name" value="MutL/Mlh/PMS"/>
</dbReference>
<dbReference type="SUPFAM" id="SSF54211">
    <property type="entry name" value="Ribosomal protein S5 domain 2-like"/>
    <property type="match status" value="1"/>
</dbReference>
<dbReference type="OrthoDB" id="9763467at2"/>
<dbReference type="AlphaFoldDB" id="A0A318N2X2"/>
<dbReference type="GO" id="GO:0030983">
    <property type="term" value="F:mismatched DNA binding"/>
    <property type="evidence" value="ECO:0007669"/>
    <property type="project" value="InterPro"/>
</dbReference>
<evidence type="ECO:0000256" key="3">
    <source>
        <dbReference type="ARBA" id="ARBA00022763"/>
    </source>
</evidence>
<dbReference type="CDD" id="cd00782">
    <property type="entry name" value="MutL_Trans"/>
    <property type="match status" value="1"/>
</dbReference>
<dbReference type="InterPro" id="IPR038973">
    <property type="entry name" value="MutL/Mlh/Pms-like"/>
</dbReference>
<keyword evidence="8" id="KW-0378">Hydrolase</keyword>
<dbReference type="EMBL" id="QGLT01000001">
    <property type="protein sequence ID" value="PXZ01756.1"/>
    <property type="molecule type" value="Genomic_DNA"/>
</dbReference>
<dbReference type="InterPro" id="IPR014762">
    <property type="entry name" value="DNA_mismatch_repair_CS"/>
</dbReference>
<evidence type="ECO:0000259" key="7">
    <source>
        <dbReference type="SMART" id="SM01340"/>
    </source>
</evidence>
<dbReference type="NCBIfam" id="TIGR00585">
    <property type="entry name" value="mutl"/>
    <property type="match status" value="1"/>
</dbReference>
<dbReference type="Gene3D" id="3.30.565.10">
    <property type="entry name" value="Histidine kinase-like ATPase, C-terminal domain"/>
    <property type="match status" value="1"/>
</dbReference>
<evidence type="ECO:0000313" key="8">
    <source>
        <dbReference type="EMBL" id="PXZ01756.1"/>
    </source>
</evidence>
<dbReference type="HAMAP" id="MF_00149">
    <property type="entry name" value="DNA_mis_repair"/>
    <property type="match status" value="1"/>
</dbReference>
<dbReference type="GO" id="GO:0140664">
    <property type="term" value="F:ATP-dependent DNA damage sensor activity"/>
    <property type="evidence" value="ECO:0007669"/>
    <property type="project" value="InterPro"/>
</dbReference>
<comment type="similarity">
    <text evidence="1 5">Belongs to the DNA mismatch repair MutL/HexB family.</text>
</comment>
<dbReference type="SMART" id="SM00853">
    <property type="entry name" value="MutL_C"/>
    <property type="match status" value="1"/>
</dbReference>
<dbReference type="Gene3D" id="3.30.1370.100">
    <property type="entry name" value="MutL, C-terminal domain, regulatory subdomain"/>
    <property type="match status" value="1"/>
</dbReference>
<keyword evidence="9" id="KW-1185">Reference proteome</keyword>
<reference evidence="8 9" key="1">
    <citation type="submission" date="2018-05" db="EMBL/GenBank/DDBJ databases">
        <title>Reference genomes for bee gut microbiota database.</title>
        <authorList>
            <person name="Ellegaard K.M."/>
        </authorList>
    </citation>
    <scope>NUCLEOTIDE SEQUENCE [LARGE SCALE GENOMIC DNA]</scope>
    <source>
        <strain evidence="8 9">ESL0284</strain>
    </source>
</reference>
<dbReference type="RefSeq" id="WP_110438275.1">
    <property type="nucleotide sequence ID" value="NZ_CP046393.1"/>
</dbReference>
<dbReference type="Pfam" id="PF13589">
    <property type="entry name" value="HATPase_c_3"/>
    <property type="match status" value="1"/>
</dbReference>
<dbReference type="InterPro" id="IPR013507">
    <property type="entry name" value="DNA_mismatch_S5_2-like"/>
</dbReference>
<keyword evidence="4 5" id="KW-0234">DNA repair</keyword>
<dbReference type="InterPro" id="IPR020667">
    <property type="entry name" value="DNA_mismatch_repair_MutL"/>
</dbReference>
<dbReference type="GO" id="GO:0006298">
    <property type="term" value="P:mismatch repair"/>
    <property type="evidence" value="ECO:0007669"/>
    <property type="project" value="UniProtKB-UniRule"/>
</dbReference>
<evidence type="ECO:0000256" key="5">
    <source>
        <dbReference type="HAMAP-Rule" id="MF_00149"/>
    </source>
</evidence>
<dbReference type="SMART" id="SM01340">
    <property type="entry name" value="DNA_mis_repair"/>
    <property type="match status" value="1"/>
</dbReference>
<dbReference type="InterPro" id="IPR037198">
    <property type="entry name" value="MutL_C_sf"/>
</dbReference>
<keyword evidence="3 5" id="KW-0227">DNA damage</keyword>
<organism evidence="8 9">
    <name type="scientific">Commensalibacter melissae</name>
    <dbReference type="NCBI Taxonomy" id="2070537"/>
    <lineage>
        <taxon>Bacteria</taxon>
        <taxon>Pseudomonadati</taxon>
        <taxon>Pseudomonadota</taxon>
        <taxon>Alphaproteobacteria</taxon>
        <taxon>Acetobacterales</taxon>
        <taxon>Acetobacteraceae</taxon>
    </lineage>
</organism>
<dbReference type="GO" id="GO:0016887">
    <property type="term" value="F:ATP hydrolysis activity"/>
    <property type="evidence" value="ECO:0007669"/>
    <property type="project" value="InterPro"/>
</dbReference>
<dbReference type="Pfam" id="PF01119">
    <property type="entry name" value="DNA_mis_repair"/>
    <property type="match status" value="1"/>
</dbReference>
<dbReference type="PANTHER" id="PTHR10073">
    <property type="entry name" value="DNA MISMATCH REPAIR PROTEIN MLH, PMS, MUTL"/>
    <property type="match status" value="1"/>
</dbReference>
<evidence type="ECO:0000256" key="2">
    <source>
        <dbReference type="ARBA" id="ARBA00021975"/>
    </source>
</evidence>
<dbReference type="GO" id="GO:0004519">
    <property type="term" value="F:endonuclease activity"/>
    <property type="evidence" value="ECO:0007669"/>
    <property type="project" value="UniProtKB-KW"/>
</dbReference>
<dbReference type="SUPFAM" id="SSF118116">
    <property type="entry name" value="DNA mismatch repair protein MutL"/>
    <property type="match status" value="1"/>
</dbReference>
<dbReference type="Gene3D" id="3.30.1540.20">
    <property type="entry name" value="MutL, C-terminal domain, dimerisation subdomain"/>
    <property type="match status" value="1"/>
</dbReference>
<evidence type="ECO:0000259" key="6">
    <source>
        <dbReference type="SMART" id="SM00853"/>
    </source>
</evidence>
<feature type="domain" description="DNA mismatch repair protein S5" evidence="7">
    <location>
        <begin position="206"/>
        <end position="324"/>
    </location>
</feature>
<evidence type="ECO:0000313" key="9">
    <source>
        <dbReference type="Proteomes" id="UP000247565"/>
    </source>
</evidence>
<dbReference type="GO" id="GO:0005524">
    <property type="term" value="F:ATP binding"/>
    <property type="evidence" value="ECO:0007669"/>
    <property type="project" value="InterPro"/>
</dbReference>
<dbReference type="Pfam" id="PF08676">
    <property type="entry name" value="MutL_C"/>
    <property type="match status" value="1"/>
</dbReference>
<protein>
    <recommendedName>
        <fullName evidence="2 5">DNA mismatch repair protein MutL</fullName>
    </recommendedName>
</protein>
<dbReference type="InterPro" id="IPR014721">
    <property type="entry name" value="Ribsml_uS5_D2-typ_fold_subgr"/>
</dbReference>
<dbReference type="Gene3D" id="3.30.230.10">
    <property type="match status" value="1"/>
</dbReference>
<dbReference type="InterPro" id="IPR042120">
    <property type="entry name" value="MutL_C_dimsub"/>
</dbReference>
<dbReference type="Proteomes" id="UP000247565">
    <property type="component" value="Unassembled WGS sequence"/>
</dbReference>
<keyword evidence="8" id="KW-0255">Endonuclease</keyword>
<dbReference type="InterPro" id="IPR020568">
    <property type="entry name" value="Ribosomal_Su5_D2-typ_SF"/>
</dbReference>
<sequence length="607" mass="66980">MIIRPLSEHTVNLIAAGEVIERPAAVVKELVENALDAGAGRIEINLDNGGIDHIQVIDNGCGIEAADLPLAVSRHCTSKLFEDDLVNIKTLGFRGEALPSIGAAARLKIISRVKSAESAWQISVEGGKIINPSPAAGQMGTQVVVEDLFYALPARRKFLKTARVEYNRCEMIIQRLAISHPDVSFTLIKDGKTVLNLPIQSQKDRILAVFSDIHDEELIMLNFDRGDLKLSGFISAPSVNRATTNGQIMVVNDRPVADPVMQMAIRVGYRQVLEKGRYPVAVLFLQLPLDQVDVNVHPAKTELRFADEAAVRALIIGSIQKSLAIGAGVANVNPESLHVFPTTQYHPIKASIQYPAYQQRMGINNKEFIQEEDACAGDSFELEAGLSFKDVGDTLSRFPGKKYQKTTATLPLGYAVAQIFKTYIVAVTEHEEFVIVDQHAAHERLTHEALRQQYLEAGIQTQPLLIPEAIEFSAVHYCCLMGFKDSLADLGIEIESFGEKTILVRALPQLLGSISAQSLLIDLAEELQDKEQMSVNDIESVHTQLDAILARMACHNSVRAGRSLNEEEMNALLRQMEATPRAGTCSHGRPTWLKWSKKDMEKLFHRS</sequence>